<feature type="compositionally biased region" description="Basic and acidic residues" evidence="1">
    <location>
        <begin position="1"/>
        <end position="16"/>
    </location>
</feature>
<reference evidence="2" key="1">
    <citation type="submission" date="2020-02" db="EMBL/GenBank/DDBJ databases">
        <authorList>
            <person name="Meier V. D."/>
        </authorList>
    </citation>
    <scope>NUCLEOTIDE SEQUENCE</scope>
    <source>
        <strain evidence="2">AVDCRST_MAG02</strain>
    </source>
</reference>
<keyword evidence="2" id="KW-0378">Hydrolase</keyword>
<dbReference type="EMBL" id="CADCVH010000032">
    <property type="protein sequence ID" value="CAA9452122.1"/>
    <property type="molecule type" value="Genomic_DNA"/>
</dbReference>
<protein>
    <submittedName>
        <fullName evidence="2">Leucyl aminopeptidase</fullName>
    </submittedName>
</protein>
<organism evidence="2">
    <name type="scientific">uncultured Rubrobacteraceae bacterium</name>
    <dbReference type="NCBI Taxonomy" id="349277"/>
    <lineage>
        <taxon>Bacteria</taxon>
        <taxon>Bacillati</taxon>
        <taxon>Actinomycetota</taxon>
        <taxon>Rubrobacteria</taxon>
        <taxon>Rubrobacterales</taxon>
        <taxon>Rubrobacteraceae</taxon>
        <taxon>environmental samples</taxon>
    </lineage>
</organism>
<feature type="compositionally biased region" description="Basic residues" evidence="1">
    <location>
        <begin position="60"/>
        <end position="81"/>
    </location>
</feature>
<feature type="region of interest" description="Disordered" evidence="1">
    <location>
        <begin position="1"/>
        <end position="105"/>
    </location>
</feature>
<gene>
    <name evidence="2" type="ORF">AVDCRST_MAG02-940</name>
</gene>
<sequence length="105" mass="12452">AARDLRRQIEIRERPRGRTATGIARSLRGGTQRRRTRRRHQRQGAVDGRNAGGREDLRHDPRRLRQQRHLRRRGRGRRASGRRGTPAGTLRRRPPHRIRWLRVGL</sequence>
<evidence type="ECO:0000313" key="2">
    <source>
        <dbReference type="EMBL" id="CAA9452122.1"/>
    </source>
</evidence>
<accession>A0A6J4QQR3</accession>
<proteinExistence type="predicted"/>
<keyword evidence="2" id="KW-0031">Aminopeptidase</keyword>
<feature type="non-terminal residue" evidence="2">
    <location>
        <position position="1"/>
    </location>
</feature>
<feature type="non-terminal residue" evidence="2">
    <location>
        <position position="105"/>
    </location>
</feature>
<feature type="compositionally biased region" description="Basic residues" evidence="1">
    <location>
        <begin position="31"/>
        <end position="42"/>
    </location>
</feature>
<keyword evidence="2" id="KW-0645">Protease</keyword>
<evidence type="ECO:0000256" key="1">
    <source>
        <dbReference type="SAM" id="MobiDB-lite"/>
    </source>
</evidence>
<dbReference type="GO" id="GO:0004177">
    <property type="term" value="F:aminopeptidase activity"/>
    <property type="evidence" value="ECO:0007669"/>
    <property type="project" value="UniProtKB-KW"/>
</dbReference>
<name>A0A6J4QQR3_9ACTN</name>
<feature type="compositionally biased region" description="Basic residues" evidence="1">
    <location>
        <begin position="90"/>
        <end position="105"/>
    </location>
</feature>
<dbReference type="AlphaFoldDB" id="A0A6J4QQR3"/>